<dbReference type="PROSITE" id="PS50235">
    <property type="entry name" value="USP_3"/>
    <property type="match status" value="1"/>
</dbReference>
<proteinExistence type="inferred from homology"/>
<dbReference type="GO" id="GO:0070628">
    <property type="term" value="F:proteasome binding"/>
    <property type="evidence" value="ECO:0007669"/>
    <property type="project" value="TreeGrafter"/>
</dbReference>
<dbReference type="STRING" id="747525.W4K1W0"/>
<keyword evidence="10" id="KW-1185">Reference proteome</keyword>
<dbReference type="InterPro" id="IPR044635">
    <property type="entry name" value="UBP14-like"/>
</dbReference>
<evidence type="ECO:0000256" key="3">
    <source>
        <dbReference type="ARBA" id="ARBA00022786"/>
    </source>
</evidence>
<sequence>MAPVTVHIKHAGKTHNITVDTDRPPIAFKEDIYQKTGVPIDRMKVMVKGGILKDDANWAKIAPKEGQTFMVIGAAGELPKAPSNPVIFLEDLDDTELARALAYPVGLKNLGNTCYMNATVQAMRAIPELQTVLASFVPSQPTLPLARSLRDLYDSMSKTTEGINPQAFLQDLRRAVPQFAEMSRSESATLFGGGYAQQDAEECWSQITNNLQVLPGLPGPSGSASHVTFVGQYMTAVMRRELKCDEAPEEPVDVSTQKVLKVDCNISIKTNFMQPGILAALDEKIEKISPSLGRPAIYSQRMRLERLPTYLTVHMVRFAWRRDINKKAKIMRQVKFPIEFDALDLTTDGLRAKLSPVSSKLKLIEKNRAERRKVRKRTKAAKAVVPTDREGDVDMAEAPPVALEEAGELQPEEVYRAKEKAELAELVDADVKQDIGASQTGLYDLVAIITHKGPDADGGHYIGFVKRSVFHPVGPQSAPALDSSSIAPAGLEEDDEDWYKFDDEKVTVFPSEKIQTLCGGGEDASAYVLLYKSKSID</sequence>
<dbReference type="GO" id="GO:0004843">
    <property type="term" value="F:cysteine-type deubiquitinase activity"/>
    <property type="evidence" value="ECO:0007669"/>
    <property type="project" value="UniProtKB-UniRule"/>
</dbReference>
<dbReference type="EMBL" id="KI925460">
    <property type="protein sequence ID" value="ETW79793.1"/>
    <property type="molecule type" value="Genomic_DNA"/>
</dbReference>
<dbReference type="InterPro" id="IPR028889">
    <property type="entry name" value="USP"/>
</dbReference>
<dbReference type="GO" id="GO:0043161">
    <property type="term" value="P:proteasome-mediated ubiquitin-dependent protein catabolic process"/>
    <property type="evidence" value="ECO:0007669"/>
    <property type="project" value="InterPro"/>
</dbReference>
<dbReference type="PROSITE" id="PS00972">
    <property type="entry name" value="USP_1"/>
    <property type="match status" value="1"/>
</dbReference>
<evidence type="ECO:0000256" key="5">
    <source>
        <dbReference type="ARBA" id="ARBA00022807"/>
    </source>
</evidence>
<dbReference type="FunCoup" id="W4K1W0">
    <property type="interactions" value="915"/>
</dbReference>
<organism evidence="9 10">
    <name type="scientific">Heterobasidion irregulare (strain TC 32-1)</name>
    <dbReference type="NCBI Taxonomy" id="747525"/>
    <lineage>
        <taxon>Eukaryota</taxon>
        <taxon>Fungi</taxon>
        <taxon>Dikarya</taxon>
        <taxon>Basidiomycota</taxon>
        <taxon>Agaricomycotina</taxon>
        <taxon>Agaricomycetes</taxon>
        <taxon>Russulales</taxon>
        <taxon>Bondarzewiaceae</taxon>
        <taxon>Heterobasidion</taxon>
        <taxon>Heterobasidion annosum species complex</taxon>
    </lineage>
</organism>
<dbReference type="RefSeq" id="XP_009547936.1">
    <property type="nucleotide sequence ID" value="XM_009549641.1"/>
</dbReference>
<dbReference type="Gene3D" id="3.10.20.90">
    <property type="entry name" value="Phosphatidylinositol 3-kinase Catalytic Subunit, Chain A, domain 1"/>
    <property type="match status" value="1"/>
</dbReference>
<dbReference type="InterPro" id="IPR029071">
    <property type="entry name" value="Ubiquitin-like_domsf"/>
</dbReference>
<dbReference type="GO" id="GO:0016579">
    <property type="term" value="P:protein deubiquitination"/>
    <property type="evidence" value="ECO:0007669"/>
    <property type="project" value="InterPro"/>
</dbReference>
<dbReference type="AlphaFoldDB" id="W4K1W0"/>
<dbReference type="SMART" id="SM00213">
    <property type="entry name" value="UBQ"/>
    <property type="match status" value="1"/>
</dbReference>
<dbReference type="PANTHER" id="PTHR43982">
    <property type="entry name" value="UBIQUITIN CARBOXYL-TERMINAL HYDROLASE"/>
    <property type="match status" value="1"/>
</dbReference>
<accession>W4K1W0</accession>
<keyword evidence="4 6" id="KW-0378">Hydrolase</keyword>
<dbReference type="GO" id="GO:0061136">
    <property type="term" value="P:regulation of proteasomal protein catabolic process"/>
    <property type="evidence" value="ECO:0007669"/>
    <property type="project" value="TreeGrafter"/>
</dbReference>
<dbReference type="PANTHER" id="PTHR43982:SF1">
    <property type="entry name" value="UBIQUITIN CARBOXYL-TERMINAL HYDROLASE 14"/>
    <property type="match status" value="1"/>
</dbReference>
<dbReference type="SUPFAM" id="SSF54236">
    <property type="entry name" value="Ubiquitin-like"/>
    <property type="match status" value="1"/>
</dbReference>
<dbReference type="Pfam" id="PF00443">
    <property type="entry name" value="UCH"/>
    <property type="match status" value="1"/>
</dbReference>
<dbReference type="CDD" id="cd02657">
    <property type="entry name" value="Peptidase_C19A"/>
    <property type="match status" value="1"/>
</dbReference>
<dbReference type="GeneID" id="20678094"/>
<feature type="domain" description="Ubiquitin-like" evidence="7">
    <location>
        <begin position="2"/>
        <end position="72"/>
    </location>
</feature>
<feature type="domain" description="USP" evidence="8">
    <location>
        <begin position="105"/>
        <end position="534"/>
    </location>
</feature>
<gene>
    <name evidence="9" type="ORF">HETIRDRAFT_49035</name>
</gene>
<dbReference type="Proteomes" id="UP000030671">
    <property type="component" value="Unassembled WGS sequence"/>
</dbReference>
<dbReference type="KEGG" id="hir:HETIRDRAFT_49035"/>
<dbReference type="HOGENOM" id="CLU_017549_2_1_1"/>
<keyword evidence="5 6" id="KW-0788">Thiol protease</keyword>
<dbReference type="InterPro" id="IPR001394">
    <property type="entry name" value="Peptidase_C19_UCH"/>
</dbReference>
<comment type="catalytic activity">
    <reaction evidence="1 6">
        <text>Thiol-dependent hydrolysis of ester, thioester, amide, peptide and isopeptide bonds formed by the C-terminal Gly of ubiquitin (a 76-residue protein attached to proteins as an intracellular targeting signal).</text>
        <dbReference type="EC" id="3.4.19.12"/>
    </reaction>
</comment>
<evidence type="ECO:0000256" key="4">
    <source>
        <dbReference type="ARBA" id="ARBA00022801"/>
    </source>
</evidence>
<comment type="similarity">
    <text evidence="6">Belongs to the peptidase C19 family.</text>
</comment>
<dbReference type="PROSITE" id="PS00973">
    <property type="entry name" value="USP_2"/>
    <property type="match status" value="1"/>
</dbReference>
<dbReference type="CDD" id="cd16104">
    <property type="entry name" value="Ubl_USP14_like"/>
    <property type="match status" value="1"/>
</dbReference>
<protein>
    <recommendedName>
        <fullName evidence="6">Ubiquitin carboxyl-terminal hydrolase</fullName>
        <ecNumber evidence="6">3.4.19.12</ecNumber>
    </recommendedName>
</protein>
<evidence type="ECO:0000256" key="1">
    <source>
        <dbReference type="ARBA" id="ARBA00000707"/>
    </source>
</evidence>
<keyword evidence="2 6" id="KW-0645">Protease</keyword>
<dbReference type="PROSITE" id="PS50053">
    <property type="entry name" value="UBIQUITIN_2"/>
    <property type="match status" value="1"/>
</dbReference>
<dbReference type="InterPro" id="IPR000626">
    <property type="entry name" value="Ubiquitin-like_dom"/>
</dbReference>
<dbReference type="OrthoDB" id="333239at2759"/>
<keyword evidence="3 6" id="KW-0833">Ubl conjugation pathway</keyword>
<dbReference type="Gene3D" id="3.90.70.10">
    <property type="entry name" value="Cysteine proteinases"/>
    <property type="match status" value="1"/>
</dbReference>
<dbReference type="InParanoid" id="W4K1W0"/>
<name>W4K1W0_HETIT</name>
<evidence type="ECO:0000313" key="9">
    <source>
        <dbReference type="EMBL" id="ETW79793.1"/>
    </source>
</evidence>
<dbReference type="SUPFAM" id="SSF54001">
    <property type="entry name" value="Cysteine proteinases"/>
    <property type="match status" value="1"/>
</dbReference>
<evidence type="ECO:0000256" key="6">
    <source>
        <dbReference type="RuleBase" id="RU366025"/>
    </source>
</evidence>
<reference evidence="9 10" key="1">
    <citation type="journal article" date="2012" name="New Phytol.">
        <title>Insight into trade-off between wood decay and parasitism from the genome of a fungal forest pathogen.</title>
        <authorList>
            <person name="Olson A."/>
            <person name="Aerts A."/>
            <person name="Asiegbu F."/>
            <person name="Belbahri L."/>
            <person name="Bouzid O."/>
            <person name="Broberg A."/>
            <person name="Canback B."/>
            <person name="Coutinho P.M."/>
            <person name="Cullen D."/>
            <person name="Dalman K."/>
            <person name="Deflorio G."/>
            <person name="van Diepen L.T."/>
            <person name="Dunand C."/>
            <person name="Duplessis S."/>
            <person name="Durling M."/>
            <person name="Gonthier P."/>
            <person name="Grimwood J."/>
            <person name="Fossdal C.G."/>
            <person name="Hansson D."/>
            <person name="Henrissat B."/>
            <person name="Hietala A."/>
            <person name="Himmelstrand K."/>
            <person name="Hoffmeister D."/>
            <person name="Hogberg N."/>
            <person name="James T.Y."/>
            <person name="Karlsson M."/>
            <person name="Kohler A."/>
            <person name="Kues U."/>
            <person name="Lee Y.H."/>
            <person name="Lin Y.C."/>
            <person name="Lind M."/>
            <person name="Lindquist E."/>
            <person name="Lombard V."/>
            <person name="Lucas S."/>
            <person name="Lunden K."/>
            <person name="Morin E."/>
            <person name="Murat C."/>
            <person name="Park J."/>
            <person name="Raffaello T."/>
            <person name="Rouze P."/>
            <person name="Salamov A."/>
            <person name="Schmutz J."/>
            <person name="Solheim H."/>
            <person name="Stahlberg J."/>
            <person name="Velez H."/>
            <person name="de Vries R.P."/>
            <person name="Wiebenga A."/>
            <person name="Woodward S."/>
            <person name="Yakovlev I."/>
            <person name="Garbelotto M."/>
            <person name="Martin F."/>
            <person name="Grigoriev I.V."/>
            <person name="Stenlid J."/>
        </authorList>
    </citation>
    <scope>NUCLEOTIDE SEQUENCE [LARGE SCALE GENOMIC DNA]</scope>
    <source>
        <strain evidence="9 10">TC 32-1</strain>
    </source>
</reference>
<evidence type="ECO:0000256" key="2">
    <source>
        <dbReference type="ARBA" id="ARBA00022670"/>
    </source>
</evidence>
<dbReference type="Pfam" id="PF00240">
    <property type="entry name" value="ubiquitin"/>
    <property type="match status" value="1"/>
</dbReference>
<dbReference type="InterPro" id="IPR018200">
    <property type="entry name" value="USP_CS"/>
</dbReference>
<evidence type="ECO:0000259" key="8">
    <source>
        <dbReference type="PROSITE" id="PS50235"/>
    </source>
</evidence>
<dbReference type="EC" id="3.4.19.12" evidence="6"/>
<evidence type="ECO:0000259" key="7">
    <source>
        <dbReference type="PROSITE" id="PS50053"/>
    </source>
</evidence>
<evidence type="ECO:0000313" key="10">
    <source>
        <dbReference type="Proteomes" id="UP000030671"/>
    </source>
</evidence>
<dbReference type="InterPro" id="IPR038765">
    <property type="entry name" value="Papain-like_cys_pep_sf"/>
</dbReference>
<dbReference type="eggNOG" id="KOG1872">
    <property type="taxonomic scope" value="Eukaryota"/>
</dbReference>